<evidence type="ECO:0000313" key="16">
    <source>
        <dbReference type="Proteomes" id="UP000733611"/>
    </source>
</evidence>
<dbReference type="CDD" id="cd05936">
    <property type="entry name" value="FC-FACS_FadD_like"/>
    <property type="match status" value="1"/>
</dbReference>
<feature type="domain" description="AMP-binding enzyme C-terminal" evidence="14">
    <location>
        <begin position="563"/>
        <end position="637"/>
    </location>
</feature>
<dbReference type="Pfam" id="PF13193">
    <property type="entry name" value="AMP-binding_C"/>
    <property type="match status" value="1"/>
</dbReference>
<keyword evidence="6" id="KW-0067">ATP-binding</keyword>
<dbReference type="Gene3D" id="3.40.50.12780">
    <property type="entry name" value="N-terminal domain of ligase-like"/>
    <property type="match status" value="1"/>
</dbReference>
<feature type="region of interest" description="Disordered" evidence="12">
    <location>
        <begin position="829"/>
        <end position="876"/>
    </location>
</feature>
<dbReference type="Proteomes" id="UP000733611">
    <property type="component" value="Unassembled WGS sequence"/>
</dbReference>
<reference evidence="15" key="2">
    <citation type="submission" date="2021-04" db="EMBL/GenBank/DDBJ databases">
        <authorList>
            <person name="Gilroy R."/>
        </authorList>
    </citation>
    <scope>NUCLEOTIDE SEQUENCE</scope>
    <source>
        <strain evidence="15">378</strain>
    </source>
</reference>
<evidence type="ECO:0000313" key="15">
    <source>
        <dbReference type="EMBL" id="MBU3843791.1"/>
    </source>
</evidence>
<reference evidence="15" key="1">
    <citation type="journal article" date="2021" name="PeerJ">
        <title>Extensive microbial diversity within the chicken gut microbiome revealed by metagenomics and culture.</title>
        <authorList>
            <person name="Gilroy R."/>
            <person name="Ravi A."/>
            <person name="Getino M."/>
            <person name="Pursley I."/>
            <person name="Horton D.L."/>
            <person name="Alikhan N.F."/>
            <person name="Baker D."/>
            <person name="Gharbi K."/>
            <person name="Hall N."/>
            <person name="Watson M."/>
            <person name="Adriaenssens E.M."/>
            <person name="Foster-Nyarko E."/>
            <person name="Jarju S."/>
            <person name="Secka A."/>
            <person name="Antonio M."/>
            <person name="Oren A."/>
            <person name="Chaudhuri R.R."/>
            <person name="La Ragione R."/>
            <person name="Hildebrand F."/>
            <person name="Pallen M.J."/>
        </authorList>
    </citation>
    <scope>NUCLEOTIDE SEQUENCE</scope>
    <source>
        <strain evidence="15">378</strain>
    </source>
</reference>
<comment type="caution">
    <text evidence="15">The sequence shown here is derived from an EMBL/GenBank/DDBJ whole genome shotgun (WGS) entry which is preliminary data.</text>
</comment>
<dbReference type="InterPro" id="IPR025110">
    <property type="entry name" value="AMP-bd_C"/>
</dbReference>
<feature type="compositionally biased region" description="Polar residues" evidence="12">
    <location>
        <begin position="24"/>
        <end position="45"/>
    </location>
</feature>
<evidence type="ECO:0000256" key="5">
    <source>
        <dbReference type="ARBA" id="ARBA00022741"/>
    </source>
</evidence>
<dbReference type="InterPro" id="IPR050237">
    <property type="entry name" value="ATP-dep_AMP-bd_enzyme"/>
</dbReference>
<keyword evidence="7" id="KW-0460">Magnesium</keyword>
<dbReference type="PROSITE" id="PS00455">
    <property type="entry name" value="AMP_BINDING"/>
    <property type="match status" value="1"/>
</dbReference>
<dbReference type="InterPro" id="IPR042099">
    <property type="entry name" value="ANL_N_sf"/>
</dbReference>
<keyword evidence="8" id="KW-0472">Membrane</keyword>
<evidence type="ECO:0000256" key="2">
    <source>
        <dbReference type="ARBA" id="ARBA00004170"/>
    </source>
</evidence>
<proteinExistence type="predicted"/>
<dbReference type="Gene3D" id="3.30.300.30">
    <property type="match status" value="1"/>
</dbReference>
<feature type="region of interest" description="Disordered" evidence="12">
    <location>
        <begin position="1"/>
        <end position="49"/>
    </location>
</feature>
<dbReference type="EMBL" id="JAHLFE010000054">
    <property type="protein sequence ID" value="MBU3843791.1"/>
    <property type="molecule type" value="Genomic_DNA"/>
</dbReference>
<comment type="subcellular location">
    <subcellularLocation>
        <location evidence="2">Membrane</location>
        <topology evidence="2">Peripheral membrane protein</topology>
    </subcellularLocation>
</comment>
<evidence type="ECO:0000259" key="14">
    <source>
        <dbReference type="Pfam" id="PF13193"/>
    </source>
</evidence>
<dbReference type="PANTHER" id="PTHR43767">
    <property type="entry name" value="LONG-CHAIN-FATTY-ACID--COA LIGASE"/>
    <property type="match status" value="1"/>
</dbReference>
<evidence type="ECO:0000256" key="4">
    <source>
        <dbReference type="ARBA" id="ARBA00022598"/>
    </source>
</evidence>
<dbReference type="InterPro" id="IPR000873">
    <property type="entry name" value="AMP-dep_synth/lig_dom"/>
</dbReference>
<sequence length="876" mass="94339">MSNQDQDSRLSGSGTTAVSGSTTPEQQPASVSASSPKVDPTSQRVQEAKALKEQAAAEEARRKAGIGVYGRAPQVEKAQYIDPNGDYYKPWVQSYSQGVPEFVDTHQFENLVELFAQTVKEHGHAPAYVNMGTTLTYNEVNEQVQRFAAFLQGELGLGPGDKIAIMLPNLLQFPIALFGALRAGLTVTNVNPLYTPREIKGQLENSDAVALVVIANFAYHVASIIKETKVQHVIVTQVGDCLGGLFNFKRRLVNAVVRYKGMVPKYDHHAFVHEYSWNWVQRRGKSLLPSFAVPHIHYDDIALLQYTGGTTGRSKGAMLSHGNIIANIAQAMGMYHAVLKGEQETILTVIPLYHIFALTVNLMLFTYLGAKNLFITNPRDLKSFSRDLHEHPEITAITGVNTLFNLFLNHKEFQDLKWENLHLVVGGGAAVQSGVEERFYRKTGFHILEGYGLTECSPLCAVCPYDVEGYTGSIGLIVPSTIARIVDADGNEIRNLQDEGELEIKGPQVMHGYYKSDDNNDIFDEGYVRTGDIAKWMPGGYIKLIDRLKDMILVSGFNVFPNEIEDVVSRFNRVLECAVIGIPSDHTGEAVKLYAVKRDPALTALELKQYCRAYLTPYKVPRVVQFVDALPKSSLGKILRRRLRDLERQNQLNAEDQLLLLKAGFDPTAADANAKLFMLKKQAEKDAAAEAQIMSAAAAAARQDINAPAASAMAVAAAEATAGDEGKAAATTAPAPQKKSAGALALERLMSSKEGLDAAIATPNIHHTFATSKLVSSATDLREHLASAKAQSAANVAATANASPATKPPQKASATAAYQAAAAVAAAEEASTTPVAAAPAPTETAAPATDTAAADAAAVADTAATTDTAESKQPPQ</sequence>
<feature type="compositionally biased region" description="Low complexity" evidence="12">
    <location>
        <begin position="829"/>
        <end position="868"/>
    </location>
</feature>
<evidence type="ECO:0000259" key="13">
    <source>
        <dbReference type="Pfam" id="PF00501"/>
    </source>
</evidence>
<evidence type="ECO:0000256" key="1">
    <source>
        <dbReference type="ARBA" id="ARBA00001946"/>
    </source>
</evidence>
<dbReference type="AlphaFoldDB" id="A0A948X0W3"/>
<accession>A0A948X0W3</accession>
<evidence type="ECO:0000256" key="11">
    <source>
        <dbReference type="ARBA" id="ARBA00042773"/>
    </source>
</evidence>
<evidence type="ECO:0000256" key="10">
    <source>
        <dbReference type="ARBA" id="ARBA00039545"/>
    </source>
</evidence>
<dbReference type="InterPro" id="IPR045851">
    <property type="entry name" value="AMP-bd_C_sf"/>
</dbReference>
<organism evidence="15 16">
    <name type="scientific">Candidatus Anaerobiospirillum pullicola</name>
    <dbReference type="NCBI Taxonomy" id="2838451"/>
    <lineage>
        <taxon>Bacteria</taxon>
        <taxon>Pseudomonadati</taxon>
        <taxon>Pseudomonadota</taxon>
        <taxon>Gammaproteobacteria</taxon>
        <taxon>Aeromonadales</taxon>
        <taxon>Succinivibrionaceae</taxon>
        <taxon>Anaerobiospirillum</taxon>
    </lineage>
</organism>
<keyword evidence="4" id="KW-0436">Ligase</keyword>
<evidence type="ECO:0000256" key="3">
    <source>
        <dbReference type="ARBA" id="ARBA00005005"/>
    </source>
</evidence>
<dbReference type="GO" id="GO:0005524">
    <property type="term" value="F:ATP binding"/>
    <property type="evidence" value="ECO:0007669"/>
    <property type="project" value="UniProtKB-KW"/>
</dbReference>
<keyword evidence="5" id="KW-0547">Nucleotide-binding</keyword>
<name>A0A948X0W3_9GAMM</name>
<dbReference type="GO" id="GO:0016020">
    <property type="term" value="C:membrane"/>
    <property type="evidence" value="ECO:0007669"/>
    <property type="project" value="UniProtKB-SubCell"/>
</dbReference>
<evidence type="ECO:0000256" key="12">
    <source>
        <dbReference type="SAM" id="MobiDB-lite"/>
    </source>
</evidence>
<evidence type="ECO:0000256" key="7">
    <source>
        <dbReference type="ARBA" id="ARBA00022842"/>
    </source>
</evidence>
<evidence type="ECO:0000256" key="8">
    <source>
        <dbReference type="ARBA" id="ARBA00023136"/>
    </source>
</evidence>
<evidence type="ECO:0000256" key="9">
    <source>
        <dbReference type="ARBA" id="ARBA00026121"/>
    </source>
</evidence>
<protein>
    <recommendedName>
        <fullName evidence="10">Long-chain-fatty-acid--CoA ligase</fullName>
        <ecNumber evidence="9">6.2.1.3</ecNumber>
    </recommendedName>
    <alternativeName>
        <fullName evidence="11">Long-chain acyl-CoA synthetase</fullName>
    </alternativeName>
</protein>
<feature type="compositionally biased region" description="Low complexity" evidence="12">
    <location>
        <begin position="11"/>
        <end position="23"/>
    </location>
</feature>
<dbReference type="PANTHER" id="PTHR43767:SF8">
    <property type="entry name" value="LONG-CHAIN-FATTY-ACID--COA LIGASE"/>
    <property type="match status" value="1"/>
</dbReference>
<dbReference type="FunFam" id="3.30.300.30:FF:000006">
    <property type="entry name" value="Long-chain-fatty-acid--CoA ligase FadD"/>
    <property type="match status" value="1"/>
</dbReference>
<evidence type="ECO:0000256" key="6">
    <source>
        <dbReference type="ARBA" id="ARBA00022840"/>
    </source>
</evidence>
<dbReference type="SUPFAM" id="SSF56801">
    <property type="entry name" value="Acetyl-CoA synthetase-like"/>
    <property type="match status" value="1"/>
</dbReference>
<feature type="domain" description="AMP-dependent synthetase/ligase" evidence="13">
    <location>
        <begin position="115"/>
        <end position="514"/>
    </location>
</feature>
<dbReference type="GO" id="GO:0004467">
    <property type="term" value="F:long-chain fatty acid-CoA ligase activity"/>
    <property type="evidence" value="ECO:0007669"/>
    <property type="project" value="UniProtKB-EC"/>
</dbReference>
<gene>
    <name evidence="15" type="ORF">H9847_02810</name>
</gene>
<dbReference type="Pfam" id="PF00501">
    <property type="entry name" value="AMP-binding"/>
    <property type="match status" value="1"/>
</dbReference>
<dbReference type="EC" id="6.2.1.3" evidence="9"/>
<dbReference type="InterPro" id="IPR020845">
    <property type="entry name" value="AMP-binding_CS"/>
</dbReference>
<comment type="cofactor">
    <cofactor evidence="1">
        <name>Mg(2+)</name>
        <dbReference type="ChEBI" id="CHEBI:18420"/>
    </cofactor>
</comment>
<comment type="pathway">
    <text evidence="3">Lipid metabolism; fatty acid beta-oxidation.</text>
</comment>